<comment type="subcellular location">
    <subcellularLocation>
        <location evidence="1 5">Cytoplasm</location>
    </subcellularLocation>
</comment>
<dbReference type="InterPro" id="IPR053924">
    <property type="entry name" value="RecX_HTH_2nd"/>
</dbReference>
<evidence type="ECO:0000256" key="5">
    <source>
        <dbReference type="HAMAP-Rule" id="MF_01114"/>
    </source>
</evidence>
<dbReference type="InterPro" id="IPR053925">
    <property type="entry name" value="RecX_HTH_3rd"/>
</dbReference>
<feature type="domain" description="RecX second three-helical" evidence="6">
    <location>
        <begin position="56"/>
        <end position="96"/>
    </location>
</feature>
<proteinExistence type="inferred from homology"/>
<evidence type="ECO:0000259" key="7">
    <source>
        <dbReference type="Pfam" id="PF21981"/>
    </source>
</evidence>
<dbReference type="Gene3D" id="1.10.10.10">
    <property type="entry name" value="Winged helix-like DNA-binding domain superfamily/Winged helix DNA-binding domain"/>
    <property type="match status" value="3"/>
</dbReference>
<comment type="similarity">
    <text evidence="2 5">Belongs to the RecX family.</text>
</comment>
<feature type="domain" description="RecX third three-helical" evidence="7">
    <location>
        <begin position="105"/>
        <end position="145"/>
    </location>
</feature>
<dbReference type="GO" id="GO:0005737">
    <property type="term" value="C:cytoplasm"/>
    <property type="evidence" value="ECO:0007669"/>
    <property type="project" value="UniProtKB-SubCell"/>
</dbReference>
<dbReference type="PANTHER" id="PTHR33602:SF1">
    <property type="entry name" value="REGULATORY PROTEIN RECX FAMILY PROTEIN"/>
    <property type="match status" value="1"/>
</dbReference>
<dbReference type="EMBL" id="DRMS01000034">
    <property type="protein sequence ID" value="HFC91346.1"/>
    <property type="molecule type" value="Genomic_DNA"/>
</dbReference>
<dbReference type="PANTHER" id="PTHR33602">
    <property type="entry name" value="REGULATORY PROTEIN RECX FAMILY PROTEIN"/>
    <property type="match status" value="1"/>
</dbReference>
<gene>
    <name evidence="5" type="primary">recX</name>
    <name evidence="9" type="ORF">ENJ51_00890</name>
</gene>
<dbReference type="Pfam" id="PF21982">
    <property type="entry name" value="RecX_HTH1"/>
    <property type="match status" value="1"/>
</dbReference>
<evidence type="ECO:0000259" key="6">
    <source>
        <dbReference type="Pfam" id="PF02631"/>
    </source>
</evidence>
<dbReference type="Proteomes" id="UP000885750">
    <property type="component" value="Unassembled WGS sequence"/>
</dbReference>
<name>A0A7V2T0Z1_LEUMU</name>
<comment type="caution">
    <text evidence="9">The sequence shown here is derived from an EMBL/GenBank/DDBJ whole genome shotgun (WGS) entry which is preliminary data.</text>
</comment>
<sequence>MATENYSLCYQTAIGLLARREHSRLELMNKIRRKPFSEDVDLASLCDHLEDSNYLSEQRFAEMFVRSRVSRGQGKVKIHYELRQRGVDNVLIESALLEADVDWLMLAKEQREKRFGVEKPKDYKEKSRQSRFLAGRGFSGEIISLVFA</sequence>
<protein>
    <recommendedName>
        <fullName evidence="3 5">Regulatory protein RecX</fullName>
    </recommendedName>
</protein>
<evidence type="ECO:0000256" key="1">
    <source>
        <dbReference type="ARBA" id="ARBA00004496"/>
    </source>
</evidence>
<dbReference type="InterPro" id="IPR003783">
    <property type="entry name" value="Regulatory_RecX"/>
</dbReference>
<comment type="function">
    <text evidence="5">Modulates RecA activity.</text>
</comment>
<reference evidence="9" key="1">
    <citation type="journal article" date="2020" name="mSystems">
        <title>Genome- and Community-Level Interaction Insights into Carbon Utilization and Element Cycling Functions of Hydrothermarchaeota in Hydrothermal Sediment.</title>
        <authorList>
            <person name="Zhou Z."/>
            <person name="Liu Y."/>
            <person name="Xu W."/>
            <person name="Pan J."/>
            <person name="Luo Z.H."/>
            <person name="Li M."/>
        </authorList>
    </citation>
    <scope>NUCLEOTIDE SEQUENCE [LARGE SCALE GENOMIC DNA]</scope>
    <source>
        <strain evidence="9">HyVt-493</strain>
    </source>
</reference>
<evidence type="ECO:0000256" key="4">
    <source>
        <dbReference type="ARBA" id="ARBA00022490"/>
    </source>
</evidence>
<evidence type="ECO:0000256" key="2">
    <source>
        <dbReference type="ARBA" id="ARBA00009695"/>
    </source>
</evidence>
<dbReference type="InterPro" id="IPR053926">
    <property type="entry name" value="RecX_HTH_1st"/>
</dbReference>
<dbReference type="HAMAP" id="MF_01114">
    <property type="entry name" value="RecX"/>
    <property type="match status" value="1"/>
</dbReference>
<organism evidence="9">
    <name type="scientific">Leucothrix mucor</name>
    <dbReference type="NCBI Taxonomy" id="45248"/>
    <lineage>
        <taxon>Bacteria</taxon>
        <taxon>Pseudomonadati</taxon>
        <taxon>Pseudomonadota</taxon>
        <taxon>Gammaproteobacteria</taxon>
        <taxon>Thiotrichales</taxon>
        <taxon>Thiotrichaceae</taxon>
        <taxon>Leucothrix</taxon>
    </lineage>
</organism>
<feature type="domain" description="RecX first three-helical" evidence="8">
    <location>
        <begin position="9"/>
        <end position="40"/>
    </location>
</feature>
<keyword evidence="4 5" id="KW-0963">Cytoplasm</keyword>
<dbReference type="GO" id="GO:0006282">
    <property type="term" value="P:regulation of DNA repair"/>
    <property type="evidence" value="ECO:0007669"/>
    <property type="project" value="UniProtKB-UniRule"/>
</dbReference>
<dbReference type="InterPro" id="IPR036388">
    <property type="entry name" value="WH-like_DNA-bd_sf"/>
</dbReference>
<evidence type="ECO:0000313" key="9">
    <source>
        <dbReference type="EMBL" id="HFC91346.1"/>
    </source>
</evidence>
<evidence type="ECO:0000259" key="8">
    <source>
        <dbReference type="Pfam" id="PF21982"/>
    </source>
</evidence>
<dbReference type="Pfam" id="PF21981">
    <property type="entry name" value="RecX_HTH3"/>
    <property type="match status" value="1"/>
</dbReference>
<dbReference type="AlphaFoldDB" id="A0A7V2T0Z1"/>
<accession>A0A7V2T0Z1</accession>
<evidence type="ECO:0000256" key="3">
    <source>
        <dbReference type="ARBA" id="ARBA00018111"/>
    </source>
</evidence>
<dbReference type="Pfam" id="PF02631">
    <property type="entry name" value="RecX_HTH2"/>
    <property type="match status" value="1"/>
</dbReference>